<dbReference type="PANTHER" id="PTHR30349:SF41">
    <property type="entry name" value="INTEGRASE_RECOMBINASE PROTEIN MJ0367-RELATED"/>
    <property type="match status" value="1"/>
</dbReference>
<dbReference type="InterPro" id="IPR013762">
    <property type="entry name" value="Integrase-like_cat_sf"/>
</dbReference>
<dbReference type="SUPFAM" id="SSF56349">
    <property type="entry name" value="DNA breaking-rejoining enzymes"/>
    <property type="match status" value="1"/>
</dbReference>
<proteinExistence type="predicted"/>
<keyword evidence="2" id="KW-0233">DNA recombination</keyword>
<dbReference type="Gene3D" id="1.10.443.10">
    <property type="entry name" value="Intergrase catalytic core"/>
    <property type="match status" value="1"/>
</dbReference>
<protein>
    <recommendedName>
        <fullName evidence="3">Tyr recombinase domain-containing protein</fullName>
    </recommendedName>
</protein>
<evidence type="ECO:0000256" key="1">
    <source>
        <dbReference type="ARBA" id="ARBA00023125"/>
    </source>
</evidence>
<dbReference type="CDD" id="cd00397">
    <property type="entry name" value="DNA_BRE_C"/>
    <property type="match status" value="1"/>
</dbReference>
<dbReference type="PANTHER" id="PTHR30349">
    <property type="entry name" value="PHAGE INTEGRASE-RELATED"/>
    <property type="match status" value="1"/>
</dbReference>
<dbReference type="GO" id="GO:0015074">
    <property type="term" value="P:DNA integration"/>
    <property type="evidence" value="ECO:0007669"/>
    <property type="project" value="InterPro"/>
</dbReference>
<dbReference type="OrthoDB" id="7697116at2759"/>
<dbReference type="InterPro" id="IPR002104">
    <property type="entry name" value="Integrase_catalytic"/>
</dbReference>
<keyword evidence="5" id="KW-1185">Reference proteome</keyword>
<evidence type="ECO:0000313" key="5">
    <source>
        <dbReference type="Proteomes" id="UP000801492"/>
    </source>
</evidence>
<gene>
    <name evidence="4" type="ORF">ILUMI_01943</name>
</gene>
<sequence length="503" mass="57534">MESDSDESFSCTPEEIIKAASTATSNLLPEKSRGQYLKEYDLFMKWRAEKQVCSFTERVLLAYFEEKSKQWKSPTLWSTYSKLKSTLSINNNVDISKYSKLIAYLKNKSVGYKPRKSKTFSREKVYKFLEDAPDKHFLMHKVALIFGIAGALRREELYKMTLEDINDTGTVLIITIPDSKTHIQRRFTVIVETTQKNVNLIEIYRDIKPSGQRTIPSIVAKYLSLPNPDHYTGHAFRRSSASLLVDSGEDLIQLKKHGGWKSNAVAEGYVDESIQNKMDCANKIFTGGQSSRNTSNPASFKSSEIKVLARKQLYDVMQTQKEANMKKKSEFLEEYLLSKDLYSENQRAELKAKITSGNGDAAKVLEDVISFPTRAQKYRKPYSDSLQTEKRMSTLKALSMLVEANLSRRQYEIISASDKKLFPCYSLIQKAKQDCYPASEAYTVTERHAEINLQDLLDHTAIRNSEYFFILMSTELVQYECSRNGSIKQPVKCTVAKKEKVDL</sequence>
<feature type="domain" description="Tyr recombinase" evidence="3">
    <location>
        <begin position="115"/>
        <end position="282"/>
    </location>
</feature>
<name>A0A8K0GLS3_IGNLU</name>
<dbReference type="InterPro" id="IPR011010">
    <property type="entry name" value="DNA_brk_join_enz"/>
</dbReference>
<dbReference type="PROSITE" id="PS51898">
    <property type="entry name" value="TYR_RECOMBINASE"/>
    <property type="match status" value="1"/>
</dbReference>
<dbReference type="AlphaFoldDB" id="A0A8K0GLS3"/>
<dbReference type="Pfam" id="PF00589">
    <property type="entry name" value="Phage_integrase"/>
    <property type="match status" value="1"/>
</dbReference>
<accession>A0A8K0GLS3</accession>
<keyword evidence="1" id="KW-0238">DNA-binding</keyword>
<dbReference type="EMBL" id="VTPC01000813">
    <property type="protein sequence ID" value="KAF2904231.1"/>
    <property type="molecule type" value="Genomic_DNA"/>
</dbReference>
<dbReference type="Proteomes" id="UP000801492">
    <property type="component" value="Unassembled WGS sequence"/>
</dbReference>
<evidence type="ECO:0000259" key="3">
    <source>
        <dbReference type="PROSITE" id="PS51898"/>
    </source>
</evidence>
<dbReference type="InterPro" id="IPR050090">
    <property type="entry name" value="Tyrosine_recombinase_XerCD"/>
</dbReference>
<evidence type="ECO:0000313" key="4">
    <source>
        <dbReference type="EMBL" id="KAF2904231.1"/>
    </source>
</evidence>
<comment type="caution">
    <text evidence="4">The sequence shown here is derived from an EMBL/GenBank/DDBJ whole genome shotgun (WGS) entry which is preliminary data.</text>
</comment>
<reference evidence="4" key="1">
    <citation type="submission" date="2019-08" db="EMBL/GenBank/DDBJ databases">
        <title>The genome of the North American firefly Photinus pyralis.</title>
        <authorList>
            <consortium name="Photinus pyralis genome working group"/>
            <person name="Fallon T.R."/>
            <person name="Sander Lower S.E."/>
            <person name="Weng J.-K."/>
        </authorList>
    </citation>
    <scope>NUCLEOTIDE SEQUENCE</scope>
    <source>
        <strain evidence="4">TRF0915ILg1</strain>
        <tissue evidence="4">Whole body</tissue>
    </source>
</reference>
<dbReference type="GO" id="GO:0006310">
    <property type="term" value="P:DNA recombination"/>
    <property type="evidence" value="ECO:0007669"/>
    <property type="project" value="UniProtKB-KW"/>
</dbReference>
<dbReference type="GO" id="GO:0003677">
    <property type="term" value="F:DNA binding"/>
    <property type="evidence" value="ECO:0007669"/>
    <property type="project" value="UniProtKB-KW"/>
</dbReference>
<evidence type="ECO:0000256" key="2">
    <source>
        <dbReference type="ARBA" id="ARBA00023172"/>
    </source>
</evidence>
<organism evidence="4 5">
    <name type="scientific">Ignelater luminosus</name>
    <name type="common">Cucubano</name>
    <name type="synonym">Pyrophorus luminosus</name>
    <dbReference type="NCBI Taxonomy" id="2038154"/>
    <lineage>
        <taxon>Eukaryota</taxon>
        <taxon>Metazoa</taxon>
        <taxon>Ecdysozoa</taxon>
        <taxon>Arthropoda</taxon>
        <taxon>Hexapoda</taxon>
        <taxon>Insecta</taxon>
        <taxon>Pterygota</taxon>
        <taxon>Neoptera</taxon>
        <taxon>Endopterygota</taxon>
        <taxon>Coleoptera</taxon>
        <taxon>Polyphaga</taxon>
        <taxon>Elateriformia</taxon>
        <taxon>Elateroidea</taxon>
        <taxon>Elateridae</taxon>
        <taxon>Agrypninae</taxon>
        <taxon>Pyrophorini</taxon>
        <taxon>Ignelater</taxon>
    </lineage>
</organism>